<evidence type="ECO:0000313" key="2">
    <source>
        <dbReference type="Proteomes" id="UP000596661"/>
    </source>
</evidence>
<accession>A0A803PY71</accession>
<reference evidence="1" key="2">
    <citation type="submission" date="2021-03" db="UniProtKB">
        <authorList>
            <consortium name="EnsemblPlants"/>
        </authorList>
    </citation>
    <scope>IDENTIFICATION</scope>
</reference>
<name>A0A803PY71_CANSA</name>
<protein>
    <submittedName>
        <fullName evidence="1">Uncharacterized protein</fullName>
    </submittedName>
</protein>
<organism evidence="1 2">
    <name type="scientific">Cannabis sativa</name>
    <name type="common">Hemp</name>
    <name type="synonym">Marijuana</name>
    <dbReference type="NCBI Taxonomy" id="3483"/>
    <lineage>
        <taxon>Eukaryota</taxon>
        <taxon>Viridiplantae</taxon>
        <taxon>Streptophyta</taxon>
        <taxon>Embryophyta</taxon>
        <taxon>Tracheophyta</taxon>
        <taxon>Spermatophyta</taxon>
        <taxon>Magnoliopsida</taxon>
        <taxon>eudicotyledons</taxon>
        <taxon>Gunneridae</taxon>
        <taxon>Pentapetalae</taxon>
        <taxon>rosids</taxon>
        <taxon>fabids</taxon>
        <taxon>Rosales</taxon>
        <taxon>Cannabaceae</taxon>
        <taxon>Cannabis</taxon>
    </lineage>
</organism>
<reference evidence="1" key="1">
    <citation type="submission" date="2018-11" db="EMBL/GenBank/DDBJ databases">
        <authorList>
            <person name="Grassa J C."/>
        </authorList>
    </citation>
    <scope>NUCLEOTIDE SEQUENCE [LARGE SCALE GENOMIC DNA]</scope>
</reference>
<dbReference type="Gramene" id="evm.model.06.391">
    <property type="protein sequence ID" value="cds.evm.model.06.391"/>
    <property type="gene ID" value="evm.TU.06.391"/>
</dbReference>
<dbReference type="EMBL" id="UZAU01000560">
    <property type="status" value="NOT_ANNOTATED_CDS"/>
    <property type="molecule type" value="Genomic_DNA"/>
</dbReference>
<keyword evidence="2" id="KW-1185">Reference proteome</keyword>
<proteinExistence type="predicted"/>
<dbReference type="EnsemblPlants" id="evm.model.06.391">
    <property type="protein sequence ID" value="cds.evm.model.06.391"/>
    <property type="gene ID" value="evm.TU.06.391"/>
</dbReference>
<dbReference type="Proteomes" id="UP000596661">
    <property type="component" value="Chromosome 6"/>
</dbReference>
<sequence length="204" mass="23723">MLGALPVGDIVVTFVWHTFETKLPSRHRMMAQLKQTMRKTSVSYPHLAWLFATIGVEQVRPLSKDVKVVEGDIEHFLLVVTMRPENLSLRREMSWWQAEITLKRNTQRLDLWKLEAFLEKVEAFLPSPGQLATNPEGGYCACSGPHAKQDAMLHLHPYFKEMAKYYHNEYQWLTATTDKEVSKIDGFIEDYYFVKDMGTKHVTF</sequence>
<evidence type="ECO:0000313" key="1">
    <source>
        <dbReference type="EnsemblPlants" id="cds.evm.model.06.391"/>
    </source>
</evidence>
<dbReference type="AlphaFoldDB" id="A0A803PY71"/>